<evidence type="ECO:0000313" key="3">
    <source>
        <dbReference type="Proteomes" id="UP001159364"/>
    </source>
</evidence>
<dbReference type="AlphaFoldDB" id="A0AAV8SHE8"/>
<name>A0AAV8SHE8_9ROSI</name>
<dbReference type="Proteomes" id="UP001159364">
    <property type="component" value="Linkage Group LG11"/>
</dbReference>
<evidence type="ECO:0000313" key="2">
    <source>
        <dbReference type="EMBL" id="KAJ8751413.1"/>
    </source>
</evidence>
<dbReference type="PANTHER" id="PTHR33882">
    <property type="entry name" value="PATHOGENIC TYPE III EFFECTOR AVIRULENCE FACTOR AVR AVRRPT-CLEAVAGE: CLEAVAGE SITE PROTEIN"/>
    <property type="match status" value="1"/>
</dbReference>
<sequence length="96" mass="11487">MFRKENGAWISVPQFGGWDSKSNDDTNYSVLFSQARAKRKEHKYDPRHASLGNEREIMNAATFNHHRRHHRHHQEDSVTPRRRLLTYINCCIRPSW</sequence>
<keyword evidence="3" id="KW-1185">Reference proteome</keyword>
<accession>A0AAV8SHE8</accession>
<reference evidence="2 3" key="1">
    <citation type="submission" date="2021-09" db="EMBL/GenBank/DDBJ databases">
        <title>Genomic insights and catalytic innovation underlie evolution of tropane alkaloids biosynthesis.</title>
        <authorList>
            <person name="Wang Y.-J."/>
            <person name="Tian T."/>
            <person name="Huang J.-P."/>
            <person name="Huang S.-X."/>
        </authorList>
    </citation>
    <scope>NUCLEOTIDE SEQUENCE [LARGE SCALE GENOMIC DNA]</scope>
    <source>
        <strain evidence="2">KIB-2018</strain>
        <tissue evidence="2">Leaf</tissue>
    </source>
</reference>
<dbReference type="EMBL" id="JAIWQS010000011">
    <property type="protein sequence ID" value="KAJ8751413.1"/>
    <property type="molecule type" value="Genomic_DNA"/>
</dbReference>
<dbReference type="Pfam" id="PF05627">
    <property type="entry name" value="AvrRpt-cleavage"/>
    <property type="match status" value="1"/>
</dbReference>
<feature type="domain" description="RIN4 pathogenic type III effector avirulence factor Avr cleavage site" evidence="1">
    <location>
        <begin position="9"/>
        <end position="40"/>
    </location>
</feature>
<dbReference type="InterPro" id="IPR008700">
    <property type="entry name" value="TypeIII_avirulence_cleave"/>
</dbReference>
<organism evidence="2 3">
    <name type="scientific">Erythroxylum novogranatense</name>
    <dbReference type="NCBI Taxonomy" id="1862640"/>
    <lineage>
        <taxon>Eukaryota</taxon>
        <taxon>Viridiplantae</taxon>
        <taxon>Streptophyta</taxon>
        <taxon>Embryophyta</taxon>
        <taxon>Tracheophyta</taxon>
        <taxon>Spermatophyta</taxon>
        <taxon>Magnoliopsida</taxon>
        <taxon>eudicotyledons</taxon>
        <taxon>Gunneridae</taxon>
        <taxon>Pentapetalae</taxon>
        <taxon>rosids</taxon>
        <taxon>fabids</taxon>
        <taxon>Malpighiales</taxon>
        <taxon>Erythroxylaceae</taxon>
        <taxon>Erythroxylum</taxon>
    </lineage>
</organism>
<proteinExistence type="predicted"/>
<dbReference type="PANTHER" id="PTHR33882:SF11">
    <property type="entry name" value="RPM1-INTERACTING PROTEIN 4 (RIN4) FAMILY PROTEIN"/>
    <property type="match status" value="1"/>
</dbReference>
<comment type="caution">
    <text evidence="2">The sequence shown here is derived from an EMBL/GenBank/DDBJ whole genome shotgun (WGS) entry which is preliminary data.</text>
</comment>
<gene>
    <name evidence="2" type="ORF">K2173_016618</name>
</gene>
<evidence type="ECO:0000259" key="1">
    <source>
        <dbReference type="Pfam" id="PF05627"/>
    </source>
</evidence>
<protein>
    <recommendedName>
        <fullName evidence="1">RIN4 pathogenic type III effector avirulence factor Avr cleavage site domain-containing protein</fullName>
    </recommendedName>
</protein>